<evidence type="ECO:0000313" key="6">
    <source>
        <dbReference type="EMBL" id="RZF42144.1"/>
    </source>
</evidence>
<comment type="caution">
    <text evidence="6">The sequence shown here is derived from an EMBL/GenBank/DDBJ whole genome shotgun (WGS) entry which is preliminary data.</text>
</comment>
<dbReference type="GO" id="GO:0006508">
    <property type="term" value="P:proteolysis"/>
    <property type="evidence" value="ECO:0007669"/>
    <property type="project" value="UniProtKB-KW"/>
</dbReference>
<organism evidence="6 7">
    <name type="scientific">Laodelphax striatellus</name>
    <name type="common">Small brown planthopper</name>
    <name type="synonym">Delphax striatella</name>
    <dbReference type="NCBI Taxonomy" id="195883"/>
    <lineage>
        <taxon>Eukaryota</taxon>
        <taxon>Metazoa</taxon>
        <taxon>Ecdysozoa</taxon>
        <taxon>Arthropoda</taxon>
        <taxon>Hexapoda</taxon>
        <taxon>Insecta</taxon>
        <taxon>Pterygota</taxon>
        <taxon>Neoptera</taxon>
        <taxon>Paraneoptera</taxon>
        <taxon>Hemiptera</taxon>
        <taxon>Auchenorrhyncha</taxon>
        <taxon>Fulgoroidea</taxon>
        <taxon>Delphacidae</taxon>
        <taxon>Criomorphinae</taxon>
        <taxon>Laodelphax</taxon>
    </lineage>
</organism>
<dbReference type="PANTHER" id="PTHR11963">
    <property type="entry name" value="LEUCINE AMINOPEPTIDASE-RELATED"/>
    <property type="match status" value="1"/>
</dbReference>
<evidence type="ECO:0000256" key="4">
    <source>
        <dbReference type="ARBA" id="ARBA00022801"/>
    </source>
</evidence>
<reference evidence="6 7" key="1">
    <citation type="journal article" date="2017" name="Gigascience">
        <title>Genome sequence of the small brown planthopper, Laodelphax striatellus.</title>
        <authorList>
            <person name="Zhu J."/>
            <person name="Jiang F."/>
            <person name="Wang X."/>
            <person name="Yang P."/>
            <person name="Bao Y."/>
            <person name="Zhao W."/>
            <person name="Wang W."/>
            <person name="Lu H."/>
            <person name="Wang Q."/>
            <person name="Cui N."/>
            <person name="Li J."/>
            <person name="Chen X."/>
            <person name="Luo L."/>
            <person name="Yu J."/>
            <person name="Kang L."/>
            <person name="Cui F."/>
        </authorList>
    </citation>
    <scope>NUCLEOTIDE SEQUENCE [LARGE SCALE GENOMIC DNA]</scope>
    <source>
        <strain evidence="6">Lst14</strain>
    </source>
</reference>
<dbReference type="Pfam" id="PF00883">
    <property type="entry name" value="Peptidase_M17"/>
    <property type="match status" value="1"/>
</dbReference>
<name>A0A482X8L0_LAOST</name>
<dbReference type="AlphaFoldDB" id="A0A482X8L0"/>
<dbReference type="GO" id="GO:0005737">
    <property type="term" value="C:cytoplasm"/>
    <property type="evidence" value="ECO:0007669"/>
    <property type="project" value="InterPro"/>
</dbReference>
<keyword evidence="7" id="KW-1185">Reference proteome</keyword>
<dbReference type="InParanoid" id="A0A482X8L0"/>
<dbReference type="GO" id="GO:0070006">
    <property type="term" value="F:metalloaminopeptidase activity"/>
    <property type="evidence" value="ECO:0007669"/>
    <property type="project" value="InterPro"/>
</dbReference>
<evidence type="ECO:0000256" key="1">
    <source>
        <dbReference type="ARBA" id="ARBA00009528"/>
    </source>
</evidence>
<proteinExistence type="inferred from homology"/>
<comment type="similarity">
    <text evidence="1">Belongs to the peptidase M17 family.</text>
</comment>
<feature type="domain" description="Cytosol aminopeptidase" evidence="5">
    <location>
        <begin position="17"/>
        <end position="104"/>
    </location>
</feature>
<dbReference type="GO" id="GO:0030145">
    <property type="term" value="F:manganese ion binding"/>
    <property type="evidence" value="ECO:0007669"/>
    <property type="project" value="InterPro"/>
</dbReference>
<evidence type="ECO:0000313" key="7">
    <source>
        <dbReference type="Proteomes" id="UP000291343"/>
    </source>
</evidence>
<dbReference type="Gene3D" id="3.40.630.10">
    <property type="entry name" value="Zn peptidases"/>
    <property type="match status" value="1"/>
</dbReference>
<gene>
    <name evidence="6" type="ORF">LSTR_LSTR017293</name>
</gene>
<sequence length="105" mass="11682">MREDVWERGRIKAEAQNFARVLTQCPSNLMTPTHFVECVIDKLCPCGVQVEARDRKWMQEQNMEAFLSMATGSTEAPLMLEVAYCGGNPDSKPVILTGKGVTFDG</sequence>
<protein>
    <recommendedName>
        <fullName evidence="5">Cytosol aminopeptidase domain-containing protein</fullName>
    </recommendedName>
</protein>
<dbReference type="SUPFAM" id="SSF53187">
    <property type="entry name" value="Zn-dependent exopeptidases"/>
    <property type="match status" value="1"/>
</dbReference>
<evidence type="ECO:0000256" key="3">
    <source>
        <dbReference type="ARBA" id="ARBA00022670"/>
    </source>
</evidence>
<keyword evidence="4" id="KW-0378">Hydrolase</keyword>
<dbReference type="InterPro" id="IPR000819">
    <property type="entry name" value="Peptidase_M17_C"/>
</dbReference>
<dbReference type="InterPro" id="IPR011356">
    <property type="entry name" value="Leucine_aapep/pepB"/>
</dbReference>
<dbReference type="OrthoDB" id="412814at2759"/>
<dbReference type="Proteomes" id="UP000291343">
    <property type="component" value="Unassembled WGS sequence"/>
</dbReference>
<dbReference type="PANTHER" id="PTHR11963:SF16">
    <property type="entry name" value="CYTOSOL AMINOPEPTIDASE"/>
    <property type="match status" value="1"/>
</dbReference>
<dbReference type="STRING" id="195883.A0A482X8L0"/>
<accession>A0A482X8L0</accession>
<keyword evidence="2" id="KW-0031">Aminopeptidase</keyword>
<evidence type="ECO:0000259" key="5">
    <source>
        <dbReference type="Pfam" id="PF00883"/>
    </source>
</evidence>
<evidence type="ECO:0000256" key="2">
    <source>
        <dbReference type="ARBA" id="ARBA00022438"/>
    </source>
</evidence>
<feature type="non-terminal residue" evidence="6">
    <location>
        <position position="105"/>
    </location>
</feature>
<keyword evidence="3" id="KW-0645">Protease</keyword>
<dbReference type="EMBL" id="QKKF02015462">
    <property type="protein sequence ID" value="RZF42144.1"/>
    <property type="molecule type" value="Genomic_DNA"/>
</dbReference>